<gene>
    <name evidence="2" type="ORF">AQJ30_10030</name>
</gene>
<proteinExistence type="predicted"/>
<feature type="chain" id="PRO_5007104372" evidence="1">
    <location>
        <begin position="27"/>
        <end position="68"/>
    </location>
</feature>
<evidence type="ECO:0000313" key="3">
    <source>
        <dbReference type="Proteomes" id="UP000053271"/>
    </source>
</evidence>
<keyword evidence="1" id="KW-0732">Signal</keyword>
<keyword evidence="3" id="KW-1185">Reference proteome</keyword>
<comment type="caution">
    <text evidence="2">The sequence shown here is derived from an EMBL/GenBank/DDBJ whole genome shotgun (WGS) entry which is preliminary data.</text>
</comment>
<sequence length="68" mass="6943">MRIRSALAAVVLTAALTAVSAATASAADHEQRGGSDEHTTCSTYLYFIDTVTADLGGAGTNCGDLFFS</sequence>
<name>A0A101QZW0_9ACTN</name>
<dbReference type="RefSeq" id="WP_067231463.1">
    <property type="nucleotide sequence ID" value="NZ_JBFAEE010000016.1"/>
</dbReference>
<feature type="signal peptide" evidence="1">
    <location>
        <begin position="1"/>
        <end position="26"/>
    </location>
</feature>
<dbReference type="EMBL" id="LMWS01000013">
    <property type="protein sequence ID" value="KUN39092.1"/>
    <property type="molecule type" value="Genomic_DNA"/>
</dbReference>
<dbReference type="GeneID" id="91424942"/>
<evidence type="ECO:0000313" key="2">
    <source>
        <dbReference type="EMBL" id="KUN39092.1"/>
    </source>
</evidence>
<accession>A0A101QZW0</accession>
<reference evidence="2 3" key="1">
    <citation type="submission" date="2015-10" db="EMBL/GenBank/DDBJ databases">
        <title>Draft genome sequence of Streptomyces longwoodensis DSM 41677, type strain for the species Streptomyces longwoodensis.</title>
        <authorList>
            <person name="Ruckert C."/>
            <person name="Winkler A."/>
            <person name="Kalinowski J."/>
            <person name="Kampfer P."/>
            <person name="Glaeser S."/>
        </authorList>
    </citation>
    <scope>NUCLEOTIDE SEQUENCE [LARGE SCALE GENOMIC DNA]</scope>
    <source>
        <strain evidence="2 3">DSM 41677</strain>
    </source>
</reference>
<organism evidence="2 3">
    <name type="scientific">Streptomyces longwoodensis</name>
    <dbReference type="NCBI Taxonomy" id="68231"/>
    <lineage>
        <taxon>Bacteria</taxon>
        <taxon>Bacillati</taxon>
        <taxon>Actinomycetota</taxon>
        <taxon>Actinomycetes</taxon>
        <taxon>Kitasatosporales</taxon>
        <taxon>Streptomycetaceae</taxon>
        <taxon>Streptomyces</taxon>
    </lineage>
</organism>
<dbReference type="AlphaFoldDB" id="A0A101QZW0"/>
<protein>
    <submittedName>
        <fullName evidence="2">Uncharacterized protein</fullName>
    </submittedName>
</protein>
<evidence type="ECO:0000256" key="1">
    <source>
        <dbReference type="SAM" id="SignalP"/>
    </source>
</evidence>
<dbReference type="Proteomes" id="UP000053271">
    <property type="component" value="Unassembled WGS sequence"/>
</dbReference>